<evidence type="ECO:0000256" key="2">
    <source>
        <dbReference type="SAM" id="Phobius"/>
    </source>
</evidence>
<protein>
    <submittedName>
        <fullName evidence="3">Uncharacterized protein</fullName>
    </submittedName>
</protein>
<dbReference type="AlphaFoldDB" id="A0A1Q8WMU8"/>
<evidence type="ECO:0000313" key="3">
    <source>
        <dbReference type="EMBL" id="OLO68711.1"/>
    </source>
</evidence>
<proteinExistence type="predicted"/>
<keyword evidence="2" id="KW-1133">Transmembrane helix</keyword>
<dbReference type="Proteomes" id="UP000185963">
    <property type="component" value="Unassembled WGS sequence"/>
</dbReference>
<accession>A0A1Q8WMU8</accession>
<dbReference type="RefSeq" id="WP_075390747.1">
    <property type="nucleotide sequence ID" value="NZ_MSKS01000027.1"/>
</dbReference>
<feature type="transmembrane region" description="Helical" evidence="2">
    <location>
        <begin position="145"/>
        <end position="164"/>
    </location>
</feature>
<dbReference type="EMBL" id="MSKS01000027">
    <property type="protein sequence ID" value="OLO68711.1"/>
    <property type="molecule type" value="Genomic_DNA"/>
</dbReference>
<feature type="transmembrane region" description="Helical" evidence="2">
    <location>
        <begin position="36"/>
        <end position="59"/>
    </location>
</feature>
<feature type="transmembrane region" description="Helical" evidence="2">
    <location>
        <begin position="113"/>
        <end position="133"/>
    </location>
</feature>
<evidence type="ECO:0000256" key="1">
    <source>
        <dbReference type="SAM" id="MobiDB-lite"/>
    </source>
</evidence>
<feature type="transmembrane region" description="Helical" evidence="2">
    <location>
        <begin position="79"/>
        <end position="101"/>
    </location>
</feature>
<evidence type="ECO:0000313" key="4">
    <source>
        <dbReference type="Proteomes" id="UP000185963"/>
    </source>
</evidence>
<gene>
    <name evidence="3" type="ORF">BKH20_08840</name>
</gene>
<feature type="compositionally biased region" description="Low complexity" evidence="1">
    <location>
        <begin position="1"/>
        <end position="28"/>
    </location>
</feature>
<organism evidence="3 4">
    <name type="scientific">Actinomyces oris</name>
    <dbReference type="NCBI Taxonomy" id="544580"/>
    <lineage>
        <taxon>Bacteria</taxon>
        <taxon>Bacillati</taxon>
        <taxon>Actinomycetota</taxon>
        <taxon>Actinomycetes</taxon>
        <taxon>Actinomycetales</taxon>
        <taxon>Actinomycetaceae</taxon>
        <taxon>Actinomyces</taxon>
    </lineage>
</organism>
<dbReference type="OrthoDB" id="9975524at2"/>
<comment type="caution">
    <text evidence="3">The sequence shown here is derived from an EMBL/GenBank/DDBJ whole genome shotgun (WGS) entry which is preliminary data.</text>
</comment>
<feature type="region of interest" description="Disordered" evidence="1">
    <location>
        <begin position="1"/>
        <end position="30"/>
    </location>
</feature>
<reference evidence="3 4" key="1">
    <citation type="submission" date="2016-12" db="EMBL/GenBank/DDBJ databases">
        <title>Genomic comparison of strains in the 'Actinomyces naeslundii' group.</title>
        <authorList>
            <person name="Mughal S.R."/>
            <person name="Do T."/>
            <person name="Gilbert S.C."/>
            <person name="Witherden E.A."/>
            <person name="Didelot X."/>
            <person name="Beighton D."/>
        </authorList>
    </citation>
    <scope>NUCLEOTIDE SEQUENCE [LARGE SCALE GENOMIC DNA]</scope>
    <source>
        <strain evidence="3 4">WE8B-23</strain>
    </source>
</reference>
<name>A0A1Q8WMU8_9ACTO</name>
<keyword evidence="2" id="KW-0812">Transmembrane</keyword>
<sequence length="175" mass="17947">MTSSAAPSSEDSAASSPSDDSAGPVPSSRRTRPVNVWAPIPLIAWGVQMVSATMSLGSSNGSAKPAQDYEDGLTSSVDLAFPQAISGVVLFLALMGVLIAIHLATVDRAVGAAALSMVLAGISLSVSLTYLVMSAAPDHLIWYDGRYLVNVLPAVVLLASAVTLDRHASTPEVAQ</sequence>
<keyword evidence="2" id="KW-0472">Membrane</keyword>